<dbReference type="Pfam" id="PF00233">
    <property type="entry name" value="PDEase_I"/>
    <property type="match status" value="1"/>
</dbReference>
<comment type="cofactor">
    <cofactor evidence="10">
        <name>a divalent metal cation</name>
        <dbReference type="ChEBI" id="CHEBI:60240"/>
    </cofactor>
    <text evidence="10">Binds 2 divalent metal cations per subunit. Site 1 may preferentially bind zinc ions, while site 2 has a preference for magnesium and/or manganese ions.</text>
</comment>
<evidence type="ECO:0000313" key="14">
    <source>
        <dbReference type="EMBL" id="KAK5646919.1"/>
    </source>
</evidence>
<evidence type="ECO:0000256" key="3">
    <source>
        <dbReference type="ARBA" id="ARBA00022723"/>
    </source>
</evidence>
<evidence type="ECO:0000313" key="15">
    <source>
        <dbReference type="Proteomes" id="UP001329430"/>
    </source>
</evidence>
<dbReference type="PROSITE" id="PS51845">
    <property type="entry name" value="PDEASE_I_2"/>
    <property type="match status" value="1"/>
</dbReference>
<dbReference type="InterPro" id="IPR003607">
    <property type="entry name" value="HD/PDEase_dom"/>
</dbReference>
<protein>
    <recommendedName>
        <fullName evidence="10">Phosphodiesterase</fullName>
        <ecNumber evidence="10">3.1.4.-</ecNumber>
    </recommendedName>
</protein>
<feature type="compositionally biased region" description="Polar residues" evidence="12">
    <location>
        <begin position="948"/>
        <end position="967"/>
    </location>
</feature>
<feature type="binding site" evidence="9">
    <location>
        <position position="270"/>
    </location>
    <ligand>
        <name>Zn(2+)</name>
        <dbReference type="ChEBI" id="CHEBI:29105"/>
        <label>1</label>
    </ligand>
</feature>
<dbReference type="EMBL" id="JAVRBK010000003">
    <property type="protein sequence ID" value="KAK5646919.1"/>
    <property type="molecule type" value="Genomic_DNA"/>
</dbReference>
<feature type="binding site" evidence="8">
    <location>
        <position position="416"/>
    </location>
    <ligand>
        <name>AMP</name>
        <dbReference type="ChEBI" id="CHEBI:456215"/>
    </ligand>
</feature>
<feature type="compositionally biased region" description="Low complexity" evidence="12">
    <location>
        <begin position="527"/>
        <end position="539"/>
    </location>
</feature>
<dbReference type="GO" id="GO:0046872">
    <property type="term" value="F:metal ion binding"/>
    <property type="evidence" value="ECO:0007669"/>
    <property type="project" value="UniProtKB-KW"/>
</dbReference>
<feature type="domain" description="PDEase" evidence="13">
    <location>
        <begin position="190"/>
        <end position="511"/>
    </location>
</feature>
<evidence type="ECO:0000256" key="7">
    <source>
        <dbReference type="PIRSR" id="PIRSR623088-1"/>
    </source>
</evidence>
<dbReference type="InterPro" id="IPR002073">
    <property type="entry name" value="PDEase_catalytic_dom"/>
</dbReference>
<dbReference type="InterPro" id="IPR023174">
    <property type="entry name" value="PDEase_CS"/>
</dbReference>
<evidence type="ECO:0000256" key="9">
    <source>
        <dbReference type="PIRSR" id="PIRSR623088-3"/>
    </source>
</evidence>
<feature type="region of interest" description="Disordered" evidence="12">
    <location>
        <begin position="759"/>
        <end position="787"/>
    </location>
</feature>
<keyword evidence="11" id="KW-0175">Coiled coil</keyword>
<gene>
    <name evidence="14" type="ORF">RI129_005383</name>
</gene>
<comment type="pathway">
    <text evidence="5">Purine metabolism; 3',5'-cyclic GMP degradation; GMP from 3',5'-cyclic GMP: step 1/1.</text>
</comment>
<dbReference type="EC" id="3.1.4.-" evidence="10"/>
<feature type="compositionally biased region" description="Polar residues" evidence="12">
    <location>
        <begin position="865"/>
        <end position="877"/>
    </location>
</feature>
<keyword evidence="3 9" id="KW-0479">Metal-binding</keyword>
<accession>A0AAN7VMM0</accession>
<dbReference type="GO" id="GO:0047555">
    <property type="term" value="F:3',5'-cyclic-GMP phosphodiesterase activity"/>
    <property type="evidence" value="ECO:0007669"/>
    <property type="project" value="UniProtKB-EC"/>
</dbReference>
<sequence>MEKREAERGRLDDEFSRMPMDPPTLVQVFFCVGQRHETALFCSNTPVEQLKELFRTAAEAGPRDILKLYNTAGQLLNISPELLPNSPENPYSLQVVAANGFAMLHKSTGDEMKALETRISELERQLKSDLPLPPAVQQLQMQVDAFRQKLETTESLSWLGFYKQLPEPLSTEDCRRLQYRRKSDSIKQRVKQNFLSICDAQVSDSVREWLRMPTFDSRQWEDEELLLLLQQMYLDLDLCSKFAININTLRNFLYEVYKNYNEVPFHNFRHCFCVAQMLYSITWSVDLPSKIGDLEILILLTSCVCHDLDHPGYNNIYQINAKTELALRYNDISPLENHHCSVAFRILENEDCNLFHSFTSEAFKQVREGMIRSILATDMARHNEILSQFKELTPEFDYTNKVHTNSLSMVLIKVSDISNEARPMDVAEPWLDRLLQEFFKQSDAEKLEGLPVTPFMDRDKITKPSSQCSFISFVLLPLFEALGDLFVELQDLIVQPVRDALDYYRRLNEATKEERLHRKSIVSELSEQGQLSSSQSSDSATAVPKSISNSRLRKSLSFQQSRSRSRSTEEEMENGDEATVIHDVDDQNLEDVIEDPESGDSETATEVEVSEKALKFKIATESNVATGRKSYPGSRKGSRERVHNFNSSEFNRVIQKGKLKTGALSFDQRCLVGKKLSFDKPEFLDEYAITFNKRGEHISDPTIELESERYKLSEECVLSKETLNLNKRNSEHSVKVAANEEKKSILKCPEKLNVQNVSSGDSKYIKNESPKNDEQTKTQSGDTQLKERRSSLLKTLVRHASLSKSIEHEHTDTIAVEKSDINVVPVFSDIDTTNVENKNARTILSRLKQLTDRFGLSVEKDKTRSSIAKNNNSTKSLSRGKKKLESPCCNSMENVEDRRASTLPKTKKSGLSKKSWKFFAMGKDKAGLDVWASDADVKLSTLNVEPDNQSFPSTSHTQANCTLNNSPKESRTNEKREYRSVGDVTEIVETEKGSTGEKVVSKLQELRVDQVLLACEQNSSALI</sequence>
<keyword evidence="15" id="KW-1185">Reference proteome</keyword>
<dbReference type="AlphaFoldDB" id="A0AAN7VMM0"/>
<comment type="caution">
    <text evidence="14">The sequence shown here is derived from an EMBL/GenBank/DDBJ whole genome shotgun (WGS) entry which is preliminary data.</text>
</comment>
<feature type="binding site" evidence="8">
    <location>
        <position position="467"/>
    </location>
    <ligand>
        <name>AMP</name>
        <dbReference type="ChEBI" id="CHEBI:456215"/>
    </ligand>
</feature>
<dbReference type="InterPro" id="IPR023088">
    <property type="entry name" value="PDEase"/>
</dbReference>
<feature type="binding site" evidence="9">
    <location>
        <position position="416"/>
    </location>
    <ligand>
        <name>Zn(2+)</name>
        <dbReference type="ChEBI" id="CHEBI:29105"/>
        <label>1</label>
    </ligand>
</feature>
<dbReference type="GO" id="GO:0007165">
    <property type="term" value="P:signal transduction"/>
    <property type="evidence" value="ECO:0007669"/>
    <property type="project" value="InterPro"/>
</dbReference>
<dbReference type="SUPFAM" id="SSF109604">
    <property type="entry name" value="HD-domain/PDEase-like"/>
    <property type="match status" value="1"/>
</dbReference>
<evidence type="ECO:0000256" key="8">
    <source>
        <dbReference type="PIRSR" id="PIRSR623088-2"/>
    </source>
</evidence>
<dbReference type="FunFam" id="1.10.1300.10:FF:000006">
    <property type="entry name" value="Phosphodiesterase 9A"/>
    <property type="match status" value="1"/>
</dbReference>
<evidence type="ECO:0000256" key="11">
    <source>
        <dbReference type="SAM" id="Coils"/>
    </source>
</evidence>
<evidence type="ECO:0000256" key="10">
    <source>
        <dbReference type="RuleBase" id="RU363067"/>
    </source>
</evidence>
<feature type="binding site" evidence="9">
    <location>
        <position position="307"/>
    </location>
    <ligand>
        <name>Zn(2+)</name>
        <dbReference type="ChEBI" id="CHEBI:29105"/>
        <label>2</label>
    </ligand>
</feature>
<evidence type="ECO:0000256" key="12">
    <source>
        <dbReference type="SAM" id="MobiDB-lite"/>
    </source>
</evidence>
<feature type="region of interest" description="Disordered" evidence="12">
    <location>
        <begin position="527"/>
        <end position="579"/>
    </location>
</feature>
<feature type="coiled-coil region" evidence="11">
    <location>
        <begin position="105"/>
        <end position="156"/>
    </location>
</feature>
<dbReference type="PROSITE" id="PS00126">
    <property type="entry name" value="PDEASE_I_1"/>
    <property type="match status" value="1"/>
</dbReference>
<dbReference type="CDD" id="cd00077">
    <property type="entry name" value="HDc"/>
    <property type="match status" value="1"/>
</dbReference>
<dbReference type="InterPro" id="IPR036971">
    <property type="entry name" value="PDEase_catalytic_dom_sf"/>
</dbReference>
<dbReference type="PANTHER" id="PTHR11347">
    <property type="entry name" value="CYCLIC NUCLEOTIDE PHOSPHODIESTERASE"/>
    <property type="match status" value="1"/>
</dbReference>
<feature type="compositionally biased region" description="Basic and acidic residues" evidence="12">
    <location>
        <begin position="968"/>
        <end position="977"/>
    </location>
</feature>
<comment type="catalytic activity">
    <reaction evidence="1">
        <text>3',5'-cyclic GMP + H2O = GMP + H(+)</text>
        <dbReference type="Rhea" id="RHEA:16957"/>
        <dbReference type="ChEBI" id="CHEBI:15377"/>
        <dbReference type="ChEBI" id="CHEBI:15378"/>
        <dbReference type="ChEBI" id="CHEBI:57746"/>
        <dbReference type="ChEBI" id="CHEBI:58115"/>
        <dbReference type="EC" id="3.1.4.35"/>
    </reaction>
</comment>
<feature type="compositionally biased region" description="Basic and acidic residues" evidence="12">
    <location>
        <begin position="763"/>
        <end position="776"/>
    </location>
</feature>
<feature type="binding site" evidence="8">
    <location>
        <begin position="266"/>
        <end position="270"/>
    </location>
    <ligand>
        <name>AMP</name>
        <dbReference type="ChEBI" id="CHEBI:456215"/>
    </ligand>
</feature>
<evidence type="ECO:0000259" key="13">
    <source>
        <dbReference type="PROSITE" id="PS51845"/>
    </source>
</evidence>
<comment type="similarity">
    <text evidence="6">Belongs to the cyclic nucleotide phosphodiesterase family. PDE9 subfamily.</text>
</comment>
<evidence type="ECO:0000256" key="2">
    <source>
        <dbReference type="ARBA" id="ARBA00022535"/>
    </source>
</evidence>
<feature type="binding site" evidence="8">
    <location>
        <position position="307"/>
    </location>
    <ligand>
        <name>AMP</name>
        <dbReference type="ChEBI" id="CHEBI:456215"/>
    </ligand>
</feature>
<dbReference type="Gene3D" id="1.10.1300.10">
    <property type="entry name" value="3'5'-cyclic nucleotide phosphodiesterase, catalytic domain"/>
    <property type="match status" value="1"/>
</dbReference>
<organism evidence="14 15">
    <name type="scientific">Pyrocoelia pectoralis</name>
    <dbReference type="NCBI Taxonomy" id="417401"/>
    <lineage>
        <taxon>Eukaryota</taxon>
        <taxon>Metazoa</taxon>
        <taxon>Ecdysozoa</taxon>
        <taxon>Arthropoda</taxon>
        <taxon>Hexapoda</taxon>
        <taxon>Insecta</taxon>
        <taxon>Pterygota</taxon>
        <taxon>Neoptera</taxon>
        <taxon>Endopterygota</taxon>
        <taxon>Coleoptera</taxon>
        <taxon>Polyphaga</taxon>
        <taxon>Elateriformia</taxon>
        <taxon>Elateroidea</taxon>
        <taxon>Lampyridae</taxon>
        <taxon>Lampyrinae</taxon>
        <taxon>Pyrocoelia</taxon>
    </lineage>
</organism>
<name>A0AAN7VMM0_9COLE</name>
<dbReference type="PRINTS" id="PR00387">
    <property type="entry name" value="PDIESTERASE1"/>
</dbReference>
<evidence type="ECO:0000256" key="4">
    <source>
        <dbReference type="ARBA" id="ARBA00022801"/>
    </source>
</evidence>
<proteinExistence type="inferred from homology"/>
<feature type="binding site" evidence="9">
    <location>
        <position position="307"/>
    </location>
    <ligand>
        <name>Zn(2+)</name>
        <dbReference type="ChEBI" id="CHEBI:29105"/>
        <label>1</label>
    </ligand>
</feature>
<feature type="region of interest" description="Disordered" evidence="12">
    <location>
        <begin position="865"/>
        <end position="908"/>
    </location>
</feature>
<feature type="region of interest" description="Disordered" evidence="12">
    <location>
        <begin position="948"/>
        <end position="977"/>
    </location>
</feature>
<evidence type="ECO:0000256" key="6">
    <source>
        <dbReference type="ARBA" id="ARBA00061167"/>
    </source>
</evidence>
<keyword evidence="2" id="KW-0140">cGMP</keyword>
<feature type="active site" description="Proton donor" evidence="7">
    <location>
        <position position="266"/>
    </location>
</feature>
<reference evidence="14 15" key="1">
    <citation type="journal article" date="2024" name="Insects">
        <title>An Improved Chromosome-Level Genome Assembly of the Firefly Pyrocoelia pectoralis.</title>
        <authorList>
            <person name="Fu X."/>
            <person name="Meyer-Rochow V.B."/>
            <person name="Ballantyne L."/>
            <person name="Zhu X."/>
        </authorList>
    </citation>
    <scope>NUCLEOTIDE SEQUENCE [LARGE SCALE GENOMIC DNA]</scope>
    <source>
        <strain evidence="14">XCY_ONT2</strain>
    </source>
</reference>
<dbReference type="SMART" id="SM00471">
    <property type="entry name" value="HDc"/>
    <property type="match status" value="1"/>
</dbReference>
<dbReference type="Proteomes" id="UP001329430">
    <property type="component" value="Chromosome 3"/>
</dbReference>
<evidence type="ECO:0000256" key="1">
    <source>
        <dbReference type="ARBA" id="ARBA00000583"/>
    </source>
</evidence>
<feature type="binding site" evidence="9">
    <location>
        <position position="306"/>
    </location>
    <ligand>
        <name>Zn(2+)</name>
        <dbReference type="ChEBI" id="CHEBI:29105"/>
        <label>1</label>
    </ligand>
</feature>
<keyword evidence="4 10" id="KW-0378">Hydrolase</keyword>
<evidence type="ECO:0000256" key="5">
    <source>
        <dbReference type="ARBA" id="ARBA00037913"/>
    </source>
</evidence>